<dbReference type="Pfam" id="PF06179">
    <property type="entry name" value="Med22"/>
    <property type="match status" value="1"/>
</dbReference>
<dbReference type="AlphaFoldDB" id="A0AAW1S850"/>
<comment type="caution">
    <text evidence="6">The sequence shown here is derived from an EMBL/GenBank/DDBJ whole genome shotgun (WGS) entry which is preliminary data.</text>
</comment>
<evidence type="ECO:0008006" key="8">
    <source>
        <dbReference type="Google" id="ProtNLM"/>
    </source>
</evidence>
<keyword evidence="7" id="KW-1185">Reference proteome</keyword>
<dbReference type="PANTHER" id="PTHR12434:SF6">
    <property type="entry name" value="MEDIATOR OF RNA POLYMERASE II TRANSCRIPTION SUBUNIT 22"/>
    <property type="match status" value="1"/>
</dbReference>
<reference evidence="6 7" key="1">
    <citation type="journal article" date="2024" name="Nat. Commun.">
        <title>Phylogenomics reveals the evolutionary origins of lichenization in chlorophyte algae.</title>
        <authorList>
            <person name="Puginier C."/>
            <person name="Libourel C."/>
            <person name="Otte J."/>
            <person name="Skaloud P."/>
            <person name="Haon M."/>
            <person name="Grisel S."/>
            <person name="Petersen M."/>
            <person name="Berrin J.G."/>
            <person name="Delaux P.M."/>
            <person name="Dal Grande F."/>
            <person name="Keller J."/>
        </authorList>
    </citation>
    <scope>NUCLEOTIDE SEQUENCE [LARGE SCALE GENOMIC DNA]</scope>
    <source>
        <strain evidence="6 7">SAG 245.80</strain>
    </source>
</reference>
<dbReference type="GO" id="GO:0016592">
    <property type="term" value="C:mediator complex"/>
    <property type="evidence" value="ECO:0007669"/>
    <property type="project" value="InterPro"/>
</dbReference>
<dbReference type="GO" id="GO:0006357">
    <property type="term" value="P:regulation of transcription by RNA polymerase II"/>
    <property type="evidence" value="ECO:0007669"/>
    <property type="project" value="InterPro"/>
</dbReference>
<sequence length="156" mass="16855">MAQISLQKLEADLASLTDNFANLVRSARIADESDEAKRPSERRVPGDMMEVLAEKVVAGGQSLLRTVAELKRRALLADAAAANSAVAERSERYSSAAGATNAALRTLRDEVASTVQELEEHYYSSKHRRPLEPDGRGGSDSALTELYKTALDVPQA</sequence>
<evidence type="ECO:0000313" key="7">
    <source>
        <dbReference type="Proteomes" id="UP001445335"/>
    </source>
</evidence>
<accession>A0AAW1S850</accession>
<protein>
    <recommendedName>
        <fullName evidence="8">Mediator of RNA polymerase II transcription subunit 22</fullName>
    </recommendedName>
</protein>
<evidence type="ECO:0000256" key="3">
    <source>
        <dbReference type="ARBA" id="ARBA00023163"/>
    </source>
</evidence>
<keyword evidence="4" id="KW-0539">Nucleus</keyword>
<comment type="subcellular location">
    <subcellularLocation>
        <location evidence="1">Nucleus</location>
    </subcellularLocation>
</comment>
<gene>
    <name evidence="6" type="ORF">WJX81_004312</name>
</gene>
<evidence type="ECO:0000313" key="6">
    <source>
        <dbReference type="EMBL" id="KAK9842017.1"/>
    </source>
</evidence>
<evidence type="ECO:0000256" key="2">
    <source>
        <dbReference type="ARBA" id="ARBA00023015"/>
    </source>
</evidence>
<proteinExistence type="predicted"/>
<keyword evidence="3" id="KW-0804">Transcription</keyword>
<dbReference type="InterPro" id="IPR009332">
    <property type="entry name" value="Med22"/>
</dbReference>
<dbReference type="Proteomes" id="UP001445335">
    <property type="component" value="Unassembled WGS sequence"/>
</dbReference>
<dbReference type="EMBL" id="JALJOU010000009">
    <property type="protein sequence ID" value="KAK9842017.1"/>
    <property type="molecule type" value="Genomic_DNA"/>
</dbReference>
<feature type="region of interest" description="Disordered" evidence="5">
    <location>
        <begin position="119"/>
        <end position="156"/>
    </location>
</feature>
<keyword evidence="2" id="KW-0805">Transcription regulation</keyword>
<name>A0AAW1S850_9CHLO</name>
<organism evidence="6 7">
    <name type="scientific">Elliptochloris bilobata</name>
    <dbReference type="NCBI Taxonomy" id="381761"/>
    <lineage>
        <taxon>Eukaryota</taxon>
        <taxon>Viridiplantae</taxon>
        <taxon>Chlorophyta</taxon>
        <taxon>core chlorophytes</taxon>
        <taxon>Trebouxiophyceae</taxon>
        <taxon>Trebouxiophyceae incertae sedis</taxon>
        <taxon>Elliptochloris clade</taxon>
        <taxon>Elliptochloris</taxon>
    </lineage>
</organism>
<evidence type="ECO:0000256" key="4">
    <source>
        <dbReference type="ARBA" id="ARBA00023242"/>
    </source>
</evidence>
<evidence type="ECO:0000256" key="1">
    <source>
        <dbReference type="ARBA" id="ARBA00004123"/>
    </source>
</evidence>
<evidence type="ECO:0000256" key="5">
    <source>
        <dbReference type="SAM" id="MobiDB-lite"/>
    </source>
</evidence>
<dbReference type="GO" id="GO:0003712">
    <property type="term" value="F:transcription coregulator activity"/>
    <property type="evidence" value="ECO:0007669"/>
    <property type="project" value="InterPro"/>
</dbReference>
<dbReference type="PANTHER" id="PTHR12434">
    <property type="entry name" value="MEDIATOR OF RNA POLYMERASE II TRANSCRIPTION SUBUNIT 22"/>
    <property type="match status" value="1"/>
</dbReference>